<dbReference type="RefSeq" id="WP_014402040.1">
    <property type="nucleotide sequence ID" value="NC_017033.1"/>
</dbReference>
<accession>H8L4W1</accession>
<evidence type="ECO:0000313" key="3">
    <source>
        <dbReference type="Proteomes" id="UP000005234"/>
    </source>
</evidence>
<keyword evidence="1" id="KW-1133">Transmembrane helix</keyword>
<dbReference type="STRING" id="767434.Fraau_0552"/>
<evidence type="ECO:0000313" key="2">
    <source>
        <dbReference type="EMBL" id="AFC85034.1"/>
    </source>
</evidence>
<feature type="transmembrane region" description="Helical" evidence="1">
    <location>
        <begin position="51"/>
        <end position="71"/>
    </location>
</feature>
<dbReference type="KEGG" id="fau:Fraau_0552"/>
<keyword evidence="3" id="KW-1185">Reference proteome</keyword>
<sequence>MPSPAPSGPSRSNRWWHFRYFRSRPRWTIAATIFTVMLVLSGLASTPAHALLLSFDVSAAVFLGMVFVLFWRTSPQSLARMARAEDTGRWGMLWGSTLVCVMVLIALSVELHAGKHGGIPQLLMGALSIILSWLFMNTMFAMHYAHGYYGDQGGAPEGFLFPETPDPDYWDFMYLAITLGMAFSVSDVQISGRVMRRTALVHSMVAFFFNAFIIALSVNIVASLI</sequence>
<dbReference type="eggNOG" id="COG4291">
    <property type="taxonomic scope" value="Bacteria"/>
</dbReference>
<keyword evidence="1" id="KW-0472">Membrane</keyword>
<feature type="transmembrane region" description="Helical" evidence="1">
    <location>
        <begin position="200"/>
        <end position="222"/>
    </location>
</feature>
<feature type="transmembrane region" description="Helical" evidence="1">
    <location>
        <begin position="27"/>
        <end position="44"/>
    </location>
</feature>
<dbReference type="Pfam" id="PF07077">
    <property type="entry name" value="DUF1345"/>
    <property type="match status" value="1"/>
</dbReference>
<dbReference type="AlphaFoldDB" id="H8L4W1"/>
<feature type="transmembrane region" description="Helical" evidence="1">
    <location>
        <begin position="91"/>
        <end position="111"/>
    </location>
</feature>
<name>H8L4W1_FRAAD</name>
<feature type="transmembrane region" description="Helical" evidence="1">
    <location>
        <begin position="123"/>
        <end position="149"/>
    </location>
</feature>
<keyword evidence="1" id="KW-0812">Transmembrane</keyword>
<protein>
    <submittedName>
        <fullName evidence="2">Putative membrane protein</fullName>
    </submittedName>
</protein>
<dbReference type="Proteomes" id="UP000005234">
    <property type="component" value="Chromosome"/>
</dbReference>
<dbReference type="EMBL" id="CP003350">
    <property type="protein sequence ID" value="AFC85034.1"/>
    <property type="molecule type" value="Genomic_DNA"/>
</dbReference>
<evidence type="ECO:0000256" key="1">
    <source>
        <dbReference type="SAM" id="Phobius"/>
    </source>
</evidence>
<feature type="transmembrane region" description="Helical" evidence="1">
    <location>
        <begin position="169"/>
        <end position="188"/>
    </location>
</feature>
<dbReference type="InterPro" id="IPR009781">
    <property type="entry name" value="DUF1345"/>
</dbReference>
<reference evidence="2" key="1">
    <citation type="submission" date="2012-02" db="EMBL/GenBank/DDBJ databases">
        <title>The complete genome of Frateuria aurantia DSM 6220.</title>
        <authorList>
            <consortium name="US DOE Joint Genome Institute (JGI-PGF)"/>
            <person name="Lucas S."/>
            <person name="Copeland A."/>
            <person name="Lapidus A."/>
            <person name="Glavina del Rio T."/>
            <person name="Dalin E."/>
            <person name="Tice H."/>
            <person name="Bruce D."/>
            <person name="Goodwin L."/>
            <person name="Pitluck S."/>
            <person name="Peters L."/>
            <person name="Ovchinnikova G."/>
            <person name="Teshima H."/>
            <person name="Kyrpides N."/>
            <person name="Mavromatis K."/>
            <person name="Ivanova N."/>
            <person name="Brettin T."/>
            <person name="Detter J.C."/>
            <person name="Han C."/>
            <person name="Larimer F."/>
            <person name="Land M."/>
            <person name="Hauser L."/>
            <person name="Markowitz V."/>
            <person name="Cheng J.-F."/>
            <person name="Hugenholtz P."/>
            <person name="Woyke T."/>
            <person name="Wu D."/>
            <person name="Brambilla E."/>
            <person name="Klenk H.-P."/>
            <person name="Eisen J.A."/>
        </authorList>
    </citation>
    <scope>NUCLEOTIDE SEQUENCE</scope>
    <source>
        <strain evidence="2">DSM 6220</strain>
    </source>
</reference>
<dbReference type="HOGENOM" id="CLU_098677_1_0_6"/>
<organism evidence="2 3">
    <name type="scientific">Frateuria aurantia (strain ATCC 33424 / DSM 6220 / KCTC 2777 / LMG 1558 / NBRC 3245 / NCIMB 13370)</name>
    <name type="common">Acetobacter aurantius</name>
    <dbReference type="NCBI Taxonomy" id="767434"/>
    <lineage>
        <taxon>Bacteria</taxon>
        <taxon>Pseudomonadati</taxon>
        <taxon>Pseudomonadota</taxon>
        <taxon>Gammaproteobacteria</taxon>
        <taxon>Lysobacterales</taxon>
        <taxon>Rhodanobacteraceae</taxon>
        <taxon>Frateuria</taxon>
    </lineage>
</organism>
<gene>
    <name evidence="2" type="ordered locus">Fraau_0552</name>
</gene>
<proteinExistence type="predicted"/>